<comment type="caution">
    <text evidence="2">The sequence shown here is derived from an EMBL/GenBank/DDBJ whole genome shotgun (WGS) entry which is preliminary data.</text>
</comment>
<protein>
    <submittedName>
        <fullName evidence="2">Uncharacterized protein</fullName>
    </submittedName>
</protein>
<dbReference type="AlphaFoldDB" id="A0A431WFC8"/>
<keyword evidence="1" id="KW-1133">Transmembrane helix</keyword>
<dbReference type="OrthoDB" id="2867787at2"/>
<sequence>MTKIKRSIFVVSLLFIFAILLIVIWAFNVNVIEGDFDKLTITETGETIKVITNKDEIEHVIELINTSPRSLFLFDTGLKYDYLPHGMFIFEKDREKLEMGFVLTEENELNVLANHWEIEMEHEVLKIK</sequence>
<keyword evidence="1" id="KW-0472">Membrane</keyword>
<dbReference type="RefSeq" id="WP_126407856.1">
    <property type="nucleotide sequence ID" value="NZ_RXNT01000004.1"/>
</dbReference>
<organism evidence="2 3">
    <name type="scientific">Bacillus yapensis</name>
    <dbReference type="NCBI Taxonomy" id="2492960"/>
    <lineage>
        <taxon>Bacteria</taxon>
        <taxon>Bacillati</taxon>
        <taxon>Bacillota</taxon>
        <taxon>Bacilli</taxon>
        <taxon>Bacillales</taxon>
        <taxon>Bacillaceae</taxon>
        <taxon>Bacillus</taxon>
    </lineage>
</organism>
<dbReference type="Proteomes" id="UP000271374">
    <property type="component" value="Unassembled WGS sequence"/>
</dbReference>
<proteinExistence type="predicted"/>
<accession>A0A431WFC8</accession>
<reference evidence="2 3" key="1">
    <citation type="submission" date="2018-12" db="EMBL/GenBank/DDBJ databases">
        <title>Bacillus yapensis draft genome sequence.</title>
        <authorList>
            <person name="Yu L."/>
            <person name="Xu X."/>
            <person name="Tang X."/>
        </authorList>
    </citation>
    <scope>NUCLEOTIDE SEQUENCE [LARGE SCALE GENOMIC DNA]</scope>
    <source>
        <strain evidence="2 3">XXST-01</strain>
    </source>
</reference>
<evidence type="ECO:0000256" key="1">
    <source>
        <dbReference type="SAM" id="Phobius"/>
    </source>
</evidence>
<dbReference type="EMBL" id="RXNT01000004">
    <property type="protein sequence ID" value="RTR34018.1"/>
    <property type="molecule type" value="Genomic_DNA"/>
</dbReference>
<feature type="transmembrane region" description="Helical" evidence="1">
    <location>
        <begin position="7"/>
        <end position="27"/>
    </location>
</feature>
<gene>
    <name evidence="2" type="ORF">EKG37_07340</name>
</gene>
<name>A0A431WFC8_9BACI</name>
<keyword evidence="1" id="KW-0812">Transmembrane</keyword>
<evidence type="ECO:0000313" key="3">
    <source>
        <dbReference type="Proteomes" id="UP000271374"/>
    </source>
</evidence>
<evidence type="ECO:0000313" key="2">
    <source>
        <dbReference type="EMBL" id="RTR34018.1"/>
    </source>
</evidence>
<keyword evidence="3" id="KW-1185">Reference proteome</keyword>